<dbReference type="Proteomes" id="UP001193389">
    <property type="component" value="Chromosome"/>
</dbReference>
<reference evidence="1" key="1">
    <citation type="journal article" date="2020" name="Int. J. Syst. Evol. Microbiol.">
        <title>Aquipluma nitroreducens gen. nov. sp. nov., a novel facultatively anaerobic bacterium isolated from a freshwater lake.</title>
        <authorList>
            <person name="Watanabe M."/>
            <person name="Kojima H."/>
            <person name="Fukui M."/>
        </authorList>
    </citation>
    <scope>NUCLEOTIDE SEQUENCE</scope>
    <source>
        <strain evidence="1">MeG22</strain>
    </source>
</reference>
<protein>
    <submittedName>
        <fullName evidence="1">Uncharacterized protein</fullName>
    </submittedName>
</protein>
<dbReference type="KEGG" id="anf:AQPE_4656"/>
<organism evidence="1 2">
    <name type="scientific">Aquipluma nitroreducens</name>
    <dbReference type="NCBI Taxonomy" id="2010828"/>
    <lineage>
        <taxon>Bacteria</taxon>
        <taxon>Pseudomonadati</taxon>
        <taxon>Bacteroidota</taxon>
        <taxon>Bacteroidia</taxon>
        <taxon>Marinilabiliales</taxon>
        <taxon>Prolixibacteraceae</taxon>
        <taxon>Aquipluma</taxon>
    </lineage>
</organism>
<accession>A0A5K7SFY7</accession>
<evidence type="ECO:0000313" key="1">
    <source>
        <dbReference type="EMBL" id="BBE20463.1"/>
    </source>
</evidence>
<dbReference type="RefSeq" id="WP_318348610.1">
    <property type="nucleotide sequence ID" value="NZ_AP018694.1"/>
</dbReference>
<dbReference type="InterPro" id="IPR046153">
    <property type="entry name" value="DUF6155"/>
</dbReference>
<evidence type="ECO:0000313" key="2">
    <source>
        <dbReference type="Proteomes" id="UP001193389"/>
    </source>
</evidence>
<keyword evidence="2" id="KW-1185">Reference proteome</keyword>
<dbReference type="EMBL" id="AP018694">
    <property type="protein sequence ID" value="BBE20463.1"/>
    <property type="molecule type" value="Genomic_DNA"/>
</dbReference>
<gene>
    <name evidence="1" type="ORF">AQPE_4656</name>
</gene>
<dbReference type="AlphaFoldDB" id="A0A5K7SFY7"/>
<proteinExistence type="predicted"/>
<name>A0A5K7SFY7_9BACT</name>
<sequence length="171" mass="20413">MSKRELRKYLKELTKVQLEEQLIDLYERFKPVKEYYDFAFNPKENELIELCRFQISKEYYPVGSRKAKMRRSVAQKWIKKLILLDAEASLLADVMLFNIEIALAFSGEHIIRQESFFTSIYKSFDETLRFVSEKGILAEFKGRIEKIAGDTWDQQWPNRNAFEDLADMYLQ</sequence>
<dbReference type="Pfam" id="PF19652">
    <property type="entry name" value="DUF6155"/>
    <property type="match status" value="1"/>
</dbReference>